<dbReference type="InterPro" id="IPR001789">
    <property type="entry name" value="Sig_transdc_resp-reg_receiver"/>
</dbReference>
<dbReference type="InterPro" id="IPR052020">
    <property type="entry name" value="Cyclic_di-GMP/3'3'-cGAMP_PDE"/>
</dbReference>
<evidence type="ECO:0000313" key="5">
    <source>
        <dbReference type="Proteomes" id="UP000269883"/>
    </source>
</evidence>
<reference evidence="4 5" key="1">
    <citation type="journal article" date="2018" name="Sci. Adv.">
        <title>Multi-heme cytochromes provide a pathway for survival in energy-limited environments.</title>
        <authorList>
            <person name="Deng X."/>
            <person name="Dohmae N."/>
            <person name="Nealson K.H."/>
            <person name="Hashimoto K."/>
            <person name="Okamoto A."/>
        </authorList>
    </citation>
    <scope>NUCLEOTIDE SEQUENCE [LARGE SCALE GENOMIC DNA]</scope>
    <source>
        <strain evidence="4 5">IS5</strain>
    </source>
</reference>
<accession>A0A2Z6AVY0</accession>
<dbReference type="EMBL" id="AP017378">
    <property type="protein sequence ID" value="BBD07394.1"/>
    <property type="molecule type" value="Genomic_DNA"/>
</dbReference>
<dbReference type="InterPro" id="IPR003607">
    <property type="entry name" value="HD/PDEase_dom"/>
</dbReference>
<dbReference type="Gene3D" id="3.40.50.2300">
    <property type="match status" value="1"/>
</dbReference>
<dbReference type="InterPro" id="IPR011006">
    <property type="entry name" value="CheY-like_superfamily"/>
</dbReference>
<evidence type="ECO:0000256" key="1">
    <source>
        <dbReference type="PROSITE-ProRule" id="PRU00169"/>
    </source>
</evidence>
<dbReference type="SUPFAM" id="SSF109604">
    <property type="entry name" value="HD-domain/PDEase-like"/>
    <property type="match status" value="1"/>
</dbReference>
<dbReference type="KEGG" id="dfl:DFE_0668"/>
<dbReference type="Proteomes" id="UP000269883">
    <property type="component" value="Chromosome"/>
</dbReference>
<dbReference type="Gene3D" id="1.10.3210.10">
    <property type="entry name" value="Hypothetical protein af1432"/>
    <property type="match status" value="1"/>
</dbReference>
<dbReference type="Pfam" id="PF00072">
    <property type="entry name" value="Response_reg"/>
    <property type="match status" value="1"/>
</dbReference>
<dbReference type="SMART" id="SM00448">
    <property type="entry name" value="REC"/>
    <property type="match status" value="1"/>
</dbReference>
<dbReference type="GO" id="GO:0000160">
    <property type="term" value="P:phosphorelay signal transduction system"/>
    <property type="evidence" value="ECO:0007669"/>
    <property type="project" value="InterPro"/>
</dbReference>
<dbReference type="SMART" id="SM00471">
    <property type="entry name" value="HDc"/>
    <property type="match status" value="1"/>
</dbReference>
<dbReference type="PROSITE" id="PS50110">
    <property type="entry name" value="RESPONSE_REGULATORY"/>
    <property type="match status" value="1"/>
</dbReference>
<dbReference type="RefSeq" id="WP_197723449.1">
    <property type="nucleotide sequence ID" value="NZ_AP017378.1"/>
</dbReference>
<organism evidence="4 5">
    <name type="scientific">Desulfovibrio ferrophilus</name>
    <dbReference type="NCBI Taxonomy" id="241368"/>
    <lineage>
        <taxon>Bacteria</taxon>
        <taxon>Pseudomonadati</taxon>
        <taxon>Thermodesulfobacteriota</taxon>
        <taxon>Desulfovibrionia</taxon>
        <taxon>Desulfovibrionales</taxon>
        <taxon>Desulfovibrionaceae</taxon>
        <taxon>Desulfovibrio</taxon>
    </lineage>
</organism>
<dbReference type="Pfam" id="PF13487">
    <property type="entry name" value="HD_5"/>
    <property type="match status" value="1"/>
</dbReference>
<feature type="domain" description="HD-GYP" evidence="3">
    <location>
        <begin position="142"/>
        <end position="352"/>
    </location>
</feature>
<dbReference type="PROSITE" id="PS51832">
    <property type="entry name" value="HD_GYP"/>
    <property type="match status" value="1"/>
</dbReference>
<dbReference type="CDD" id="cd00077">
    <property type="entry name" value="HDc"/>
    <property type="match status" value="1"/>
</dbReference>
<dbReference type="PANTHER" id="PTHR45228:SF5">
    <property type="entry name" value="CYCLIC DI-GMP PHOSPHODIESTERASE VC_1348-RELATED"/>
    <property type="match status" value="1"/>
</dbReference>
<evidence type="ECO:0000259" key="2">
    <source>
        <dbReference type="PROSITE" id="PS50110"/>
    </source>
</evidence>
<dbReference type="CDD" id="cd19920">
    <property type="entry name" value="REC_PA4781-like"/>
    <property type="match status" value="1"/>
</dbReference>
<name>A0A2Z6AVY0_9BACT</name>
<keyword evidence="5" id="KW-1185">Reference proteome</keyword>
<feature type="domain" description="Response regulatory" evidence="2">
    <location>
        <begin position="7"/>
        <end position="122"/>
    </location>
</feature>
<sequence length="362" mass="40571">MMSDSPRILIVDDTPANIRLLADFLREDYQLSVATNGADALIRAQEDHPDLVLLDIMMPEMDGYEVLDRLKSSPLTAGIPVIFVTAMSEVQDEQKGLDLGAVDYIAKPFHPGLVKARVRNHLDLKRHRDHLEDIVQQRTYELAQTKKVTVECLAGLAETRDPETGGHIRRTQNYVRCLAQRLSEDSAYSDYLTSETVDMLYRSAPLHDVGKVGVPDGILLKPGKLTEEEFEVMKRHAIYGREALRAAEKRLGTSSFLRFGAEIAYTHHECWDGSGYPQGLAGEDIPLSGRLMAVADVYDALISQRVYKSPFEHSKAVRIILEGMGSHFDPAFEGPFRELSETFRAIAMNNADSDAEREALRR</sequence>
<proteinExistence type="predicted"/>
<feature type="modified residue" description="4-aspartylphosphate" evidence="1">
    <location>
        <position position="55"/>
    </location>
</feature>
<protein>
    <submittedName>
        <fullName evidence="4">Response regulator receiver</fullName>
    </submittedName>
</protein>
<gene>
    <name evidence="4" type="ORF">DFE_0668</name>
</gene>
<dbReference type="InterPro" id="IPR037522">
    <property type="entry name" value="HD_GYP_dom"/>
</dbReference>
<keyword evidence="1" id="KW-0597">Phosphoprotein</keyword>
<dbReference type="PANTHER" id="PTHR45228">
    <property type="entry name" value="CYCLIC DI-GMP PHOSPHODIESTERASE TM_0186-RELATED"/>
    <property type="match status" value="1"/>
</dbReference>
<evidence type="ECO:0000313" key="4">
    <source>
        <dbReference type="EMBL" id="BBD07394.1"/>
    </source>
</evidence>
<dbReference type="SUPFAM" id="SSF52172">
    <property type="entry name" value="CheY-like"/>
    <property type="match status" value="1"/>
</dbReference>
<evidence type="ECO:0000259" key="3">
    <source>
        <dbReference type="PROSITE" id="PS51832"/>
    </source>
</evidence>
<dbReference type="AlphaFoldDB" id="A0A2Z6AVY0"/>